<reference evidence="2" key="1">
    <citation type="submission" date="2021-12" db="EMBL/GenBank/DDBJ databases">
        <authorList>
            <person name="King R."/>
        </authorList>
    </citation>
    <scope>NUCLEOTIDE SEQUENCE</scope>
</reference>
<dbReference type="SUPFAM" id="SSF53474">
    <property type="entry name" value="alpha/beta-Hydrolases"/>
    <property type="match status" value="1"/>
</dbReference>
<accession>A0A9P0C4H7</accession>
<dbReference type="Proteomes" id="UP001154114">
    <property type="component" value="Chromosome 7"/>
</dbReference>
<dbReference type="AlphaFoldDB" id="A0A9P0C4H7"/>
<evidence type="ECO:0000256" key="1">
    <source>
        <dbReference type="SAM" id="MobiDB-lite"/>
    </source>
</evidence>
<dbReference type="GO" id="GO:0044545">
    <property type="term" value="C:NSL complex"/>
    <property type="evidence" value="ECO:0007669"/>
    <property type="project" value="TreeGrafter"/>
</dbReference>
<dbReference type="OrthoDB" id="6415022at2759"/>
<organism evidence="2 3">
    <name type="scientific">Chrysodeixis includens</name>
    <name type="common">Soybean looper</name>
    <name type="synonym">Pseudoplusia includens</name>
    <dbReference type="NCBI Taxonomy" id="689277"/>
    <lineage>
        <taxon>Eukaryota</taxon>
        <taxon>Metazoa</taxon>
        <taxon>Ecdysozoa</taxon>
        <taxon>Arthropoda</taxon>
        <taxon>Hexapoda</taxon>
        <taxon>Insecta</taxon>
        <taxon>Pterygota</taxon>
        <taxon>Neoptera</taxon>
        <taxon>Endopterygota</taxon>
        <taxon>Lepidoptera</taxon>
        <taxon>Glossata</taxon>
        <taxon>Ditrysia</taxon>
        <taxon>Noctuoidea</taxon>
        <taxon>Noctuidae</taxon>
        <taxon>Plusiinae</taxon>
        <taxon>Chrysodeixis</taxon>
    </lineage>
</organism>
<dbReference type="PANTHER" id="PTHR13136:SF16">
    <property type="entry name" value="KAT8 REGULATORY NSL COMPLEX SUBUNIT 3"/>
    <property type="match status" value="1"/>
</dbReference>
<feature type="region of interest" description="Disordered" evidence="1">
    <location>
        <begin position="270"/>
        <end position="307"/>
    </location>
</feature>
<dbReference type="Gene3D" id="3.40.50.1820">
    <property type="entry name" value="alpha/beta hydrolase"/>
    <property type="match status" value="1"/>
</dbReference>
<gene>
    <name evidence="2" type="ORF">CINC_LOCUS12264</name>
</gene>
<dbReference type="GO" id="GO:0045944">
    <property type="term" value="P:positive regulation of transcription by RNA polymerase II"/>
    <property type="evidence" value="ECO:0007669"/>
    <property type="project" value="TreeGrafter"/>
</dbReference>
<dbReference type="InterPro" id="IPR029058">
    <property type="entry name" value="AB_hydrolase_fold"/>
</dbReference>
<sequence>MPRSARRLYDALTLGRAGPAWPRACWVRAPARPRPRTAWAQRAARAARWCGWAAGRAAAGALVRTRVLAAEAAAPAAPEPWCAAVVAGARAALADILTEAGDRGVILGGAGAGAALAAALASTPRVRALLLLAPPLLTLAGERDTPDDPLAEIRLPMLVVAGTGAAQCWRGAARELTRGEAGARRLLELRGADDALRLPAALRRRLPQHALDAAVAVSCAAASDPLCATRSSLTFILSTGRVRALDDRNSRKLERRVAAAGARAAARRLARAQPTRRARARAVLRRHRRRRGRLRSPAQRRRRQAGG</sequence>
<dbReference type="InterPro" id="IPR026555">
    <property type="entry name" value="NSL3/Tex30"/>
</dbReference>
<name>A0A9P0C4H7_CHRIL</name>
<keyword evidence="3" id="KW-1185">Reference proteome</keyword>
<protein>
    <submittedName>
        <fullName evidence="2">Uncharacterized protein</fullName>
    </submittedName>
</protein>
<dbReference type="PANTHER" id="PTHR13136">
    <property type="entry name" value="TESTIS DEVELOPMENT PROTEIN PRTD"/>
    <property type="match status" value="1"/>
</dbReference>
<proteinExistence type="predicted"/>
<evidence type="ECO:0000313" key="3">
    <source>
        <dbReference type="Proteomes" id="UP001154114"/>
    </source>
</evidence>
<dbReference type="EMBL" id="LR824010">
    <property type="protein sequence ID" value="CAH0625721.1"/>
    <property type="molecule type" value="Genomic_DNA"/>
</dbReference>
<evidence type="ECO:0000313" key="2">
    <source>
        <dbReference type="EMBL" id="CAH0625721.1"/>
    </source>
</evidence>